<accession>A0A915IBB5</accession>
<name>A0A915IBB5_ROMCU</name>
<sequence>MTTPSTSSTSAADEPPPYCQSINVNEHYIQWAEQQPHQNDLSFCCDENNVKQMICAADLECWYICLFARPPNLLGLPIFLSTRNLGAALAAQTTPNFHGYTLVGFDSESIMAMDMKSSQFTMPMPANSMASSYQ</sequence>
<reference evidence="2" key="1">
    <citation type="submission" date="2022-11" db="UniProtKB">
        <authorList>
            <consortium name="WormBaseParasite"/>
        </authorList>
    </citation>
    <scope>IDENTIFICATION</scope>
</reference>
<dbReference type="AlphaFoldDB" id="A0A915IBB5"/>
<keyword evidence="1" id="KW-1185">Reference proteome</keyword>
<protein>
    <submittedName>
        <fullName evidence="2">Uncharacterized protein</fullName>
    </submittedName>
</protein>
<dbReference type="WBParaSite" id="nRc.2.0.1.t11469-RA">
    <property type="protein sequence ID" value="nRc.2.0.1.t11469-RA"/>
    <property type="gene ID" value="nRc.2.0.1.g11469"/>
</dbReference>
<proteinExistence type="predicted"/>
<organism evidence="1 2">
    <name type="scientific">Romanomermis culicivorax</name>
    <name type="common">Nematode worm</name>
    <dbReference type="NCBI Taxonomy" id="13658"/>
    <lineage>
        <taxon>Eukaryota</taxon>
        <taxon>Metazoa</taxon>
        <taxon>Ecdysozoa</taxon>
        <taxon>Nematoda</taxon>
        <taxon>Enoplea</taxon>
        <taxon>Dorylaimia</taxon>
        <taxon>Mermithida</taxon>
        <taxon>Mermithoidea</taxon>
        <taxon>Mermithidae</taxon>
        <taxon>Romanomermis</taxon>
    </lineage>
</organism>
<evidence type="ECO:0000313" key="1">
    <source>
        <dbReference type="Proteomes" id="UP000887565"/>
    </source>
</evidence>
<dbReference type="Proteomes" id="UP000887565">
    <property type="component" value="Unplaced"/>
</dbReference>
<evidence type="ECO:0000313" key="2">
    <source>
        <dbReference type="WBParaSite" id="nRc.2.0.1.t11469-RA"/>
    </source>
</evidence>